<evidence type="ECO:0000256" key="1">
    <source>
        <dbReference type="SAM" id="MobiDB-lite"/>
    </source>
</evidence>
<evidence type="ECO:0000313" key="3">
    <source>
        <dbReference type="Proteomes" id="UP000235388"/>
    </source>
</evidence>
<accession>A0A2N5T3W7</accession>
<feature type="compositionally biased region" description="Basic residues" evidence="1">
    <location>
        <begin position="66"/>
        <end position="78"/>
    </location>
</feature>
<evidence type="ECO:0000313" key="2">
    <source>
        <dbReference type="EMBL" id="PLW20177.1"/>
    </source>
</evidence>
<proteinExistence type="predicted"/>
<sequence>MDESNPLHSRKGFRNPMAAVQPLTPNAQATRASLAAGQPPLPTIERPDDTRHRTMLPPISNGQPQSKRHHWQGRRHPGKDHIPSSDH</sequence>
<organism evidence="2 3">
    <name type="scientific">Puccinia coronata f. sp. avenae</name>
    <dbReference type="NCBI Taxonomy" id="200324"/>
    <lineage>
        <taxon>Eukaryota</taxon>
        <taxon>Fungi</taxon>
        <taxon>Dikarya</taxon>
        <taxon>Basidiomycota</taxon>
        <taxon>Pucciniomycotina</taxon>
        <taxon>Pucciniomycetes</taxon>
        <taxon>Pucciniales</taxon>
        <taxon>Pucciniaceae</taxon>
        <taxon>Puccinia</taxon>
    </lineage>
</organism>
<dbReference type="AlphaFoldDB" id="A0A2N5T3W7"/>
<reference evidence="2 3" key="1">
    <citation type="submission" date="2017-11" db="EMBL/GenBank/DDBJ databases">
        <title>De novo assembly and phasing of dikaryotic genomes from two isolates of Puccinia coronata f. sp. avenae, the causal agent of oat crown rust.</title>
        <authorList>
            <person name="Miller M.E."/>
            <person name="Zhang Y."/>
            <person name="Omidvar V."/>
            <person name="Sperschneider J."/>
            <person name="Schwessinger B."/>
            <person name="Raley C."/>
            <person name="Palmer J.M."/>
            <person name="Garnica D."/>
            <person name="Upadhyaya N."/>
            <person name="Rathjen J."/>
            <person name="Taylor J.M."/>
            <person name="Park R.F."/>
            <person name="Dodds P.N."/>
            <person name="Hirsch C.D."/>
            <person name="Kianian S.F."/>
            <person name="Figueroa M."/>
        </authorList>
    </citation>
    <scope>NUCLEOTIDE SEQUENCE [LARGE SCALE GENOMIC DNA]</scope>
    <source>
        <strain evidence="2">12NC29</strain>
    </source>
</reference>
<dbReference type="EMBL" id="PGCJ01000801">
    <property type="protein sequence ID" value="PLW20177.1"/>
    <property type="molecule type" value="Genomic_DNA"/>
</dbReference>
<comment type="caution">
    <text evidence="2">The sequence shown here is derived from an EMBL/GenBank/DDBJ whole genome shotgun (WGS) entry which is preliminary data.</text>
</comment>
<gene>
    <name evidence="2" type="ORF">PCANC_09838</name>
</gene>
<dbReference type="Proteomes" id="UP000235388">
    <property type="component" value="Unassembled WGS sequence"/>
</dbReference>
<feature type="region of interest" description="Disordered" evidence="1">
    <location>
        <begin position="1"/>
        <end position="87"/>
    </location>
</feature>
<protein>
    <submittedName>
        <fullName evidence="2">Uncharacterized protein</fullName>
    </submittedName>
</protein>
<name>A0A2N5T3W7_9BASI</name>
<keyword evidence="3" id="KW-1185">Reference proteome</keyword>